<proteinExistence type="predicted"/>
<dbReference type="Gene3D" id="1.20.920.10">
    <property type="entry name" value="Bromodomain-like"/>
    <property type="match status" value="1"/>
</dbReference>
<dbReference type="SUPFAM" id="SSF47370">
    <property type="entry name" value="Bromodomain"/>
    <property type="match status" value="1"/>
</dbReference>
<accession>A0A0X3NIP4</accession>
<sequence>GGIFDRSVIGYFFVGRDLSMNWSDGANFYLLKTVSVYGKNWNLVSNALSVIANTFLKHQQLTDFSDKSCSLQYKYLIASTRQTEERFSYLREENLLTIAINRYAELRREQIKQQKATLLHKLEADAEDNKKLLEGRFNELSPEAILTFRKRCRAFGLPDVIGEALHWDPLPLNEEEDRLVRKTVRCADNADNGLSHATIDSEGGLWIPMLPEHFRNFFPEKSHSSASTSLPFLTELSHFSSGFVETCNSTFEVDGQVDDDESSIGSPPHPKVEARTALLSDVTPVMTPTACSTSRDAKAQSCKRPSSENFNFQSLKRAAPESSPSESSDFKEVLSPASSIPTEDCFTDETSRRVPVNKLDYQSASAVTPTRAHARSRHRSQQTSESSLSAHPLVVSAPAQSSTSASPQSFVASMGRRWRRGLLSALATVCSHRHAHIFQHAVTDDIAPGYSGMVRQPIDLTSLRRRVEASLACLAGTTAAGPAESAPLSPAAGEAVIINTAKRLLRDLLLMFVNARMYNNREHSVHRMAGEMFADVFSELRPLWSVLAEDISGFPPLPGSPLPVPSTLRRRTISSAGGVIGLSSSGPHSPQQPSTPSTVSGPSSEKAA</sequence>
<gene>
    <name evidence="5" type="primary">APC10</name>
    <name evidence="5" type="ORF">TR136884</name>
</gene>
<name>A0A0X3NIP4_SCHSO</name>
<dbReference type="PANTHER" id="PTHR15398:SF4">
    <property type="entry name" value="BROMODOMAIN-CONTAINING PROTEIN 8 ISOFORM X1"/>
    <property type="match status" value="1"/>
</dbReference>
<feature type="region of interest" description="Disordered" evidence="3">
    <location>
        <begin position="577"/>
        <end position="608"/>
    </location>
</feature>
<dbReference type="AlphaFoldDB" id="A0A0X3NIP4"/>
<protein>
    <submittedName>
        <fullName evidence="5">Anaphase-promoting complex subunit 10</fullName>
    </submittedName>
</protein>
<organism evidence="5">
    <name type="scientific">Schistocephalus solidus</name>
    <name type="common">Tapeworm</name>
    <dbReference type="NCBI Taxonomy" id="70667"/>
    <lineage>
        <taxon>Eukaryota</taxon>
        <taxon>Metazoa</taxon>
        <taxon>Spiralia</taxon>
        <taxon>Lophotrochozoa</taxon>
        <taxon>Platyhelminthes</taxon>
        <taxon>Cestoda</taxon>
        <taxon>Eucestoda</taxon>
        <taxon>Diphyllobothriidea</taxon>
        <taxon>Diphyllobothriidae</taxon>
        <taxon>Schistocephalus</taxon>
    </lineage>
</organism>
<dbReference type="InterPro" id="IPR036427">
    <property type="entry name" value="Bromodomain-like_sf"/>
</dbReference>
<feature type="compositionally biased region" description="Low complexity" evidence="3">
    <location>
        <begin position="583"/>
        <end position="608"/>
    </location>
</feature>
<reference evidence="5" key="1">
    <citation type="submission" date="2016-01" db="EMBL/GenBank/DDBJ databases">
        <title>Reference transcriptome for the parasite Schistocephalus solidus: insights into the molecular evolution of parasitism.</title>
        <authorList>
            <person name="Hebert F.O."/>
            <person name="Grambauer S."/>
            <person name="Barber I."/>
            <person name="Landry C.R."/>
            <person name="Aubin-Horth N."/>
        </authorList>
    </citation>
    <scope>NUCLEOTIDE SEQUENCE</scope>
</reference>
<dbReference type="SMART" id="SM00297">
    <property type="entry name" value="BROMO"/>
    <property type="match status" value="1"/>
</dbReference>
<dbReference type="EMBL" id="GEEE01023677">
    <property type="protein sequence ID" value="JAP39548.1"/>
    <property type="molecule type" value="Transcribed_RNA"/>
</dbReference>
<feature type="non-terminal residue" evidence="5">
    <location>
        <position position="1"/>
    </location>
</feature>
<evidence type="ECO:0000259" key="4">
    <source>
        <dbReference type="PROSITE" id="PS50014"/>
    </source>
</evidence>
<dbReference type="PANTHER" id="PTHR15398">
    <property type="entry name" value="BROMODOMAIN-CONTAINING PROTEIN 8"/>
    <property type="match status" value="1"/>
</dbReference>
<keyword evidence="1 2" id="KW-0103">Bromodomain</keyword>
<feature type="region of interest" description="Disordered" evidence="3">
    <location>
        <begin position="287"/>
        <end position="306"/>
    </location>
</feature>
<feature type="domain" description="Bromo" evidence="4">
    <location>
        <begin position="430"/>
        <end position="526"/>
    </location>
</feature>
<feature type="region of interest" description="Disordered" evidence="3">
    <location>
        <begin position="311"/>
        <end position="390"/>
    </location>
</feature>
<dbReference type="InterPro" id="IPR001487">
    <property type="entry name" value="Bromodomain"/>
</dbReference>
<evidence type="ECO:0000256" key="1">
    <source>
        <dbReference type="ARBA" id="ARBA00023117"/>
    </source>
</evidence>
<evidence type="ECO:0000313" key="5">
    <source>
        <dbReference type="EMBL" id="JAP39548.1"/>
    </source>
</evidence>
<dbReference type="PRINTS" id="PR00503">
    <property type="entry name" value="BROMODOMAIN"/>
</dbReference>
<evidence type="ECO:0000256" key="3">
    <source>
        <dbReference type="SAM" id="MobiDB-lite"/>
    </source>
</evidence>
<dbReference type="PROSITE" id="PS50014">
    <property type="entry name" value="BROMODOMAIN_2"/>
    <property type="match status" value="1"/>
</dbReference>
<evidence type="ECO:0000256" key="2">
    <source>
        <dbReference type="PROSITE-ProRule" id="PRU00035"/>
    </source>
</evidence>